<dbReference type="GO" id="GO:0002940">
    <property type="term" value="P:tRNA N2-guanine methylation"/>
    <property type="evidence" value="ECO:0007669"/>
    <property type="project" value="TreeGrafter"/>
</dbReference>
<evidence type="ECO:0000256" key="2">
    <source>
        <dbReference type="ARBA" id="ARBA00022603"/>
    </source>
</evidence>
<protein>
    <recommendedName>
        <fullName evidence="7">tRNA (guanine(26)-N(2))-dimethyltransferase</fullName>
        <ecNumber evidence="7">2.1.1.216</ecNumber>
    </recommendedName>
</protein>
<evidence type="ECO:0000256" key="3">
    <source>
        <dbReference type="ARBA" id="ARBA00022679"/>
    </source>
</evidence>
<dbReference type="InterPro" id="IPR029063">
    <property type="entry name" value="SAM-dependent_MTases_sf"/>
</dbReference>
<dbReference type="PANTHER" id="PTHR10631">
    <property type="entry name" value="N 2 ,N 2 -DIMETHYLGUANOSINE TRNA METHYLTRANSFERASE"/>
    <property type="match status" value="1"/>
</dbReference>
<keyword evidence="1 8" id="KW-0820">tRNA-binding</keyword>
<comment type="caution">
    <text evidence="9">The sequence shown here is derived from an EMBL/GenBank/DDBJ whole genome shotgun (WGS) entry which is preliminary data.</text>
</comment>
<dbReference type="GO" id="GO:0160104">
    <property type="term" value="F:tRNA (guanine(26)-N2)-dimethyltransferase activity"/>
    <property type="evidence" value="ECO:0007669"/>
    <property type="project" value="UniProtKB-EC"/>
</dbReference>
<name>A0A7J3XZG8_9CREN</name>
<keyword evidence="2 8" id="KW-0489">Methyltransferase</keyword>
<keyword evidence="3 8" id="KW-0808">Transferase</keyword>
<evidence type="ECO:0000313" key="9">
    <source>
        <dbReference type="EMBL" id="HHP68082.1"/>
    </source>
</evidence>
<dbReference type="AlphaFoldDB" id="A0A7J3XZG8"/>
<dbReference type="PROSITE" id="PS51626">
    <property type="entry name" value="SAM_MT_TRM1"/>
    <property type="match status" value="1"/>
</dbReference>
<dbReference type="InterPro" id="IPR002905">
    <property type="entry name" value="Trm1"/>
</dbReference>
<dbReference type="Pfam" id="PF02005">
    <property type="entry name" value="TRM"/>
    <property type="match status" value="1"/>
</dbReference>
<evidence type="ECO:0000256" key="1">
    <source>
        <dbReference type="ARBA" id="ARBA00022555"/>
    </source>
</evidence>
<evidence type="ECO:0000256" key="6">
    <source>
        <dbReference type="ARBA" id="ARBA00022884"/>
    </source>
</evidence>
<evidence type="ECO:0000256" key="7">
    <source>
        <dbReference type="ARBA" id="ARBA00039099"/>
    </source>
</evidence>
<keyword evidence="5 8" id="KW-0819">tRNA processing</keyword>
<gene>
    <name evidence="9" type="ORF">ENM60_04780</name>
</gene>
<dbReference type="Gene3D" id="3.30.56.70">
    <property type="entry name" value="N2,N2-dimethylguanosine tRNA methyltransferase, C-terminal domain"/>
    <property type="match status" value="1"/>
</dbReference>
<dbReference type="EC" id="2.1.1.216" evidence="7"/>
<dbReference type="GO" id="GO:0000049">
    <property type="term" value="F:tRNA binding"/>
    <property type="evidence" value="ECO:0007669"/>
    <property type="project" value="UniProtKB-UniRule"/>
</dbReference>
<dbReference type="EMBL" id="DRYK01000061">
    <property type="protein sequence ID" value="HHP68082.1"/>
    <property type="molecule type" value="Genomic_DNA"/>
</dbReference>
<proteinExistence type="inferred from homology"/>
<reference evidence="9" key="1">
    <citation type="journal article" date="2020" name="mSystems">
        <title>Genome- and Community-Level Interaction Insights into Carbon Utilization and Element Cycling Functions of Hydrothermarchaeota in Hydrothermal Sediment.</title>
        <authorList>
            <person name="Zhou Z."/>
            <person name="Liu Y."/>
            <person name="Xu W."/>
            <person name="Pan J."/>
            <person name="Luo Z.H."/>
            <person name="Li M."/>
        </authorList>
    </citation>
    <scope>NUCLEOTIDE SEQUENCE [LARGE SCALE GENOMIC DNA]</scope>
    <source>
        <strain evidence="9">SpSt-110</strain>
    </source>
</reference>
<dbReference type="Gene3D" id="3.40.50.150">
    <property type="entry name" value="Vaccinia Virus protein VP39"/>
    <property type="match status" value="1"/>
</dbReference>
<comment type="similarity">
    <text evidence="8">Belongs to the class I-like SAM-binding methyltransferase superfamily. Trm1 family.</text>
</comment>
<sequence>MPVFYNPSARLSRDITILALRAFFNDKKFFFVDLLAGTGVRGIRIALEAGGVGIVNDVDPRAFDFMVENIKLNKLESELTPFNMEANALGNLLTFTGVFVDYVDIDPYGSPIPYIESSLKPLGKKALIGVSATDKGPLACVNKDKTLKRYWLDCADVDFKSELGLRLLTYNIALRASAMNYTITPVLYLSKAHYYRVFYVAERKNPFNVISKCRGYIWYCPTTLERGFKYDRDKEFDCSDGNRPLFIGPLWICPIGDENFARRLLAVLEKTLFLQRREVLKYVEYAQKEFSVNEPFIRLDLLCRKIRADMPNMELLVERLEELGFKASRTHLDPRGLKTNAPLKIVESTILGLSGK</sequence>
<dbReference type="SUPFAM" id="SSF53335">
    <property type="entry name" value="S-adenosyl-L-methionine-dependent methyltransferases"/>
    <property type="match status" value="1"/>
</dbReference>
<evidence type="ECO:0000256" key="8">
    <source>
        <dbReference type="PROSITE-ProRule" id="PRU00958"/>
    </source>
</evidence>
<organism evidence="9">
    <name type="scientific">Thermogladius calderae</name>
    <dbReference type="NCBI Taxonomy" id="1200300"/>
    <lineage>
        <taxon>Archaea</taxon>
        <taxon>Thermoproteota</taxon>
        <taxon>Thermoprotei</taxon>
        <taxon>Desulfurococcales</taxon>
        <taxon>Desulfurococcaceae</taxon>
        <taxon>Thermogladius</taxon>
    </lineage>
</organism>
<evidence type="ECO:0000256" key="4">
    <source>
        <dbReference type="ARBA" id="ARBA00022691"/>
    </source>
</evidence>
<accession>A0A7J3XZG8</accession>
<keyword evidence="6 8" id="KW-0694">RNA-binding</keyword>
<dbReference type="PANTHER" id="PTHR10631:SF3">
    <property type="entry name" value="TRNA (GUANINE(26)-N(2))-DIMETHYLTRANSFERASE"/>
    <property type="match status" value="1"/>
</dbReference>
<dbReference type="InterPro" id="IPR042296">
    <property type="entry name" value="tRNA_met_Trm1_C"/>
</dbReference>
<keyword evidence="4 8" id="KW-0949">S-adenosyl-L-methionine</keyword>
<evidence type="ECO:0000256" key="5">
    <source>
        <dbReference type="ARBA" id="ARBA00022694"/>
    </source>
</evidence>